<feature type="compositionally biased region" description="Low complexity" evidence="1">
    <location>
        <begin position="321"/>
        <end position="341"/>
    </location>
</feature>
<dbReference type="SUPFAM" id="SSF55073">
    <property type="entry name" value="Nucleotide cyclase"/>
    <property type="match status" value="1"/>
</dbReference>
<feature type="region of interest" description="Disordered" evidence="1">
    <location>
        <begin position="139"/>
        <end position="228"/>
    </location>
</feature>
<dbReference type="InterPro" id="IPR001633">
    <property type="entry name" value="EAL_dom"/>
</dbReference>
<dbReference type="PANTHER" id="PTHR44757:SF2">
    <property type="entry name" value="BIOFILM ARCHITECTURE MAINTENANCE PROTEIN MBAA"/>
    <property type="match status" value="1"/>
</dbReference>
<dbReference type="PROSITE" id="PS50883">
    <property type="entry name" value="EAL"/>
    <property type="match status" value="1"/>
</dbReference>
<accession>A0ABQ6JDR0</accession>
<dbReference type="PANTHER" id="PTHR44757">
    <property type="entry name" value="DIGUANYLATE CYCLASE DGCP"/>
    <property type="match status" value="1"/>
</dbReference>
<evidence type="ECO:0008006" key="6">
    <source>
        <dbReference type="Google" id="ProtNLM"/>
    </source>
</evidence>
<dbReference type="NCBIfam" id="TIGR00254">
    <property type="entry name" value="GGDEF"/>
    <property type="match status" value="1"/>
</dbReference>
<evidence type="ECO:0000256" key="1">
    <source>
        <dbReference type="SAM" id="MobiDB-lite"/>
    </source>
</evidence>
<dbReference type="EMBL" id="BSUZ01000001">
    <property type="protein sequence ID" value="GMA85548.1"/>
    <property type="molecule type" value="Genomic_DNA"/>
</dbReference>
<keyword evidence="5" id="KW-1185">Reference proteome</keyword>
<feature type="compositionally biased region" description="Low complexity" evidence="1">
    <location>
        <begin position="360"/>
        <end position="373"/>
    </location>
</feature>
<name>A0ABQ6JDR0_9ACTN</name>
<feature type="compositionally biased region" description="Low complexity" evidence="1">
    <location>
        <begin position="391"/>
        <end position="408"/>
    </location>
</feature>
<sequence length="431" mass="45108">MLVALAPVAAVLAQTSGWLLPLLALPVLAVRRSAVLAAARRVQAMRDPLTGLGNRDLFFGRAARRLERSAVTGEPVCVLMLDLDHFKDINDTLGHQIGDLVLQEIGRRIAPVAPEPGCVARLGGDEFAVLLPGVPARGGGVVAEQPARRHRAAAADRRHPVQRAGQHRHRLARGSGAGGHRRRAGSATSRRSCSAPTSRSTTPSASGPGGRCTTTTPRTPAPPSDSACWPTCARRSRSASLSVSFQPQVSLHDGEVSGTEALARWTHPERGVIDPEEFIALAENAGLISQVTDLVLEDSLAALDRWNAAGLASRVSVNLSARQAQRPQPARAGRPGAGPARRAARAGDRRGHREQHDGRPAPGRADPARACAGSGCGWRSTTSAPGTPRWPTCRASTSTRSRSTAPSCGPCRSTATTCWCAPSSSSGTTSG</sequence>
<dbReference type="Pfam" id="PF00990">
    <property type="entry name" value="GGDEF"/>
    <property type="match status" value="1"/>
</dbReference>
<dbReference type="Gene3D" id="3.20.20.450">
    <property type="entry name" value="EAL domain"/>
    <property type="match status" value="1"/>
</dbReference>
<dbReference type="SMART" id="SM00052">
    <property type="entry name" value="EAL"/>
    <property type="match status" value="1"/>
</dbReference>
<dbReference type="InterPro" id="IPR000160">
    <property type="entry name" value="GGDEF_dom"/>
</dbReference>
<dbReference type="SMART" id="SM00267">
    <property type="entry name" value="GGDEF"/>
    <property type="match status" value="1"/>
</dbReference>
<feature type="domain" description="GGDEF" evidence="3">
    <location>
        <begin position="74"/>
        <end position="216"/>
    </location>
</feature>
<dbReference type="CDD" id="cd01949">
    <property type="entry name" value="GGDEF"/>
    <property type="match status" value="1"/>
</dbReference>
<feature type="compositionally biased region" description="Basic and acidic residues" evidence="1">
    <location>
        <begin position="345"/>
        <end position="359"/>
    </location>
</feature>
<evidence type="ECO:0000313" key="4">
    <source>
        <dbReference type="EMBL" id="GMA85548.1"/>
    </source>
</evidence>
<dbReference type="CDD" id="cd01948">
    <property type="entry name" value="EAL"/>
    <property type="match status" value="1"/>
</dbReference>
<organism evidence="4 5">
    <name type="scientific">Angustibacter aerolatus</name>
    <dbReference type="NCBI Taxonomy" id="1162965"/>
    <lineage>
        <taxon>Bacteria</taxon>
        <taxon>Bacillati</taxon>
        <taxon>Actinomycetota</taxon>
        <taxon>Actinomycetes</taxon>
        <taxon>Kineosporiales</taxon>
        <taxon>Kineosporiaceae</taxon>
    </lineage>
</organism>
<protein>
    <recommendedName>
        <fullName evidence="6">GGDEF domain-containing protein</fullName>
    </recommendedName>
</protein>
<dbReference type="Pfam" id="PF00563">
    <property type="entry name" value="EAL"/>
    <property type="match status" value="1"/>
</dbReference>
<dbReference type="Proteomes" id="UP001157017">
    <property type="component" value="Unassembled WGS sequence"/>
</dbReference>
<evidence type="ECO:0000259" key="2">
    <source>
        <dbReference type="PROSITE" id="PS50883"/>
    </source>
</evidence>
<dbReference type="InterPro" id="IPR052155">
    <property type="entry name" value="Biofilm_reg_signaling"/>
</dbReference>
<evidence type="ECO:0000259" key="3">
    <source>
        <dbReference type="PROSITE" id="PS50887"/>
    </source>
</evidence>
<dbReference type="PROSITE" id="PS50887">
    <property type="entry name" value="GGDEF"/>
    <property type="match status" value="1"/>
</dbReference>
<evidence type="ECO:0000313" key="5">
    <source>
        <dbReference type="Proteomes" id="UP001157017"/>
    </source>
</evidence>
<feature type="domain" description="EAL" evidence="2">
    <location>
        <begin position="225"/>
        <end position="431"/>
    </location>
</feature>
<gene>
    <name evidence="4" type="ORF">GCM10025868_07980</name>
</gene>
<proteinExistence type="predicted"/>
<dbReference type="Gene3D" id="3.30.70.270">
    <property type="match status" value="1"/>
</dbReference>
<dbReference type="InterPro" id="IPR035919">
    <property type="entry name" value="EAL_sf"/>
</dbReference>
<dbReference type="SUPFAM" id="SSF141868">
    <property type="entry name" value="EAL domain-like"/>
    <property type="match status" value="1"/>
</dbReference>
<feature type="region of interest" description="Disordered" evidence="1">
    <location>
        <begin position="320"/>
        <end position="414"/>
    </location>
</feature>
<reference evidence="5" key="1">
    <citation type="journal article" date="2019" name="Int. J. Syst. Evol. Microbiol.">
        <title>The Global Catalogue of Microorganisms (GCM) 10K type strain sequencing project: providing services to taxonomists for standard genome sequencing and annotation.</title>
        <authorList>
            <consortium name="The Broad Institute Genomics Platform"/>
            <consortium name="The Broad Institute Genome Sequencing Center for Infectious Disease"/>
            <person name="Wu L."/>
            <person name="Ma J."/>
        </authorList>
    </citation>
    <scope>NUCLEOTIDE SEQUENCE [LARGE SCALE GENOMIC DNA]</scope>
    <source>
        <strain evidence="5">NBRC 108730</strain>
    </source>
</reference>
<comment type="caution">
    <text evidence="4">The sequence shown here is derived from an EMBL/GenBank/DDBJ whole genome shotgun (WGS) entry which is preliminary data.</text>
</comment>
<dbReference type="InterPro" id="IPR029787">
    <property type="entry name" value="Nucleotide_cyclase"/>
</dbReference>
<dbReference type="InterPro" id="IPR043128">
    <property type="entry name" value="Rev_trsase/Diguanyl_cyclase"/>
</dbReference>
<feature type="compositionally biased region" description="Low complexity" evidence="1">
    <location>
        <begin position="185"/>
        <end position="218"/>
    </location>
</feature>